<evidence type="ECO:0000313" key="1">
    <source>
        <dbReference type="EMBL" id="GBP42434.1"/>
    </source>
</evidence>
<reference evidence="1 2" key="1">
    <citation type="journal article" date="2019" name="Commun. Biol.">
        <title>The bagworm genome reveals a unique fibroin gene that provides high tensile strength.</title>
        <authorList>
            <person name="Kono N."/>
            <person name="Nakamura H."/>
            <person name="Ohtoshi R."/>
            <person name="Tomita M."/>
            <person name="Numata K."/>
            <person name="Arakawa K."/>
        </authorList>
    </citation>
    <scope>NUCLEOTIDE SEQUENCE [LARGE SCALE GENOMIC DNA]</scope>
</reference>
<gene>
    <name evidence="1" type="ORF">EVAR_47728_1</name>
</gene>
<comment type="caution">
    <text evidence="1">The sequence shown here is derived from an EMBL/GenBank/DDBJ whole genome shotgun (WGS) entry which is preliminary data.</text>
</comment>
<dbReference type="EMBL" id="BGZK01000418">
    <property type="protein sequence ID" value="GBP42434.1"/>
    <property type="molecule type" value="Genomic_DNA"/>
</dbReference>
<organism evidence="1 2">
    <name type="scientific">Eumeta variegata</name>
    <name type="common">Bagworm moth</name>
    <name type="synonym">Eumeta japonica</name>
    <dbReference type="NCBI Taxonomy" id="151549"/>
    <lineage>
        <taxon>Eukaryota</taxon>
        <taxon>Metazoa</taxon>
        <taxon>Ecdysozoa</taxon>
        <taxon>Arthropoda</taxon>
        <taxon>Hexapoda</taxon>
        <taxon>Insecta</taxon>
        <taxon>Pterygota</taxon>
        <taxon>Neoptera</taxon>
        <taxon>Endopterygota</taxon>
        <taxon>Lepidoptera</taxon>
        <taxon>Glossata</taxon>
        <taxon>Ditrysia</taxon>
        <taxon>Tineoidea</taxon>
        <taxon>Psychidae</taxon>
        <taxon>Oiketicinae</taxon>
        <taxon>Eumeta</taxon>
    </lineage>
</organism>
<keyword evidence="2" id="KW-1185">Reference proteome</keyword>
<dbReference type="Proteomes" id="UP000299102">
    <property type="component" value="Unassembled WGS sequence"/>
</dbReference>
<accession>A0A4C1VWX3</accession>
<evidence type="ECO:0000313" key="2">
    <source>
        <dbReference type="Proteomes" id="UP000299102"/>
    </source>
</evidence>
<sequence length="154" mass="17483">MSSFIKEKKQSSAQRHFAHAPLWLISAHLDRAIWVSEVVLNHLSRASESTSVVDSVFSSVTAAVNDTRLALDRRGRLKSAIVIDTTNGTGIEVRYRNNIENDTGTLVVQNVRDISSRPVHGRRCTNTTQLRMIKNRTTLRTVARQERKCRRCRL</sequence>
<proteinExistence type="predicted"/>
<dbReference type="AlphaFoldDB" id="A0A4C1VWX3"/>
<name>A0A4C1VWX3_EUMVA</name>
<protein>
    <submittedName>
        <fullName evidence="1">Uncharacterized protein</fullName>
    </submittedName>
</protein>